<name>A0ABV6YZI4_UNCC1</name>
<accession>A0ABV6YZI4</accession>
<comment type="caution">
    <text evidence="2">The sequence shown here is derived from an EMBL/GenBank/DDBJ whole genome shotgun (WGS) entry which is preliminary data.</text>
</comment>
<organism evidence="2 3">
    <name type="scientific">candidate division CSSED10-310 bacterium</name>
    <dbReference type="NCBI Taxonomy" id="2855610"/>
    <lineage>
        <taxon>Bacteria</taxon>
        <taxon>Bacteria division CSSED10-310</taxon>
    </lineage>
</organism>
<keyword evidence="3" id="KW-1185">Reference proteome</keyword>
<keyword evidence="1" id="KW-1133">Transmembrane helix</keyword>
<sequence>MKNKFDSFWHQLSARDRKIVIFGFVATTVIISIKFAILPAFDWRSDLTSKLKYEQTRLEKMHKIVSNRPKLDAELNKIEQTTKKFEQRLIQAKDADLASAEIIKTVRSLANQADIQTSRISTGKPRDKESNFQEITVSIPSMRCSMKQLAEFLVNIKQSPTLLTINELRIRVSNIKDPREVSVNLEISGYMLKPQTEQQT</sequence>
<dbReference type="NCBIfam" id="NF040576">
    <property type="entry name" value="T2SS_GspM_XpsM"/>
    <property type="match status" value="1"/>
</dbReference>
<dbReference type="Pfam" id="PF10741">
    <property type="entry name" value="T2SSM_b"/>
    <property type="match status" value="1"/>
</dbReference>
<reference evidence="2 3" key="1">
    <citation type="submission" date="2024-09" db="EMBL/GenBank/DDBJ databases">
        <title>Laminarin stimulates single cell rates of sulfate reduction while oxygen inhibits transcriptomic activity in coastal marine sediment.</title>
        <authorList>
            <person name="Lindsay M."/>
            <person name="Orcutt B."/>
            <person name="Emerson D."/>
            <person name="Stepanauskas R."/>
            <person name="D'Angelo T."/>
        </authorList>
    </citation>
    <scope>NUCLEOTIDE SEQUENCE [LARGE SCALE GENOMIC DNA]</scope>
    <source>
        <strain evidence="2">SAG AM-311-K15</strain>
    </source>
</reference>
<evidence type="ECO:0000313" key="3">
    <source>
        <dbReference type="Proteomes" id="UP001594351"/>
    </source>
</evidence>
<dbReference type="Gene3D" id="3.30.70.60">
    <property type="match status" value="1"/>
</dbReference>
<gene>
    <name evidence="2" type="primary">gspM</name>
    <name evidence="2" type="ORF">ACFL27_15500</name>
</gene>
<proteinExistence type="predicted"/>
<dbReference type="EMBL" id="JBHPBY010000205">
    <property type="protein sequence ID" value="MFC1851595.1"/>
    <property type="molecule type" value="Genomic_DNA"/>
</dbReference>
<evidence type="ECO:0000256" key="1">
    <source>
        <dbReference type="SAM" id="Phobius"/>
    </source>
</evidence>
<protein>
    <submittedName>
        <fullName evidence="2">Type II secretion system protein GspM</fullName>
    </submittedName>
</protein>
<keyword evidence="1" id="KW-0472">Membrane</keyword>
<feature type="transmembrane region" description="Helical" evidence="1">
    <location>
        <begin position="20"/>
        <end position="41"/>
    </location>
</feature>
<dbReference type="Proteomes" id="UP001594351">
    <property type="component" value="Unassembled WGS sequence"/>
</dbReference>
<evidence type="ECO:0000313" key="2">
    <source>
        <dbReference type="EMBL" id="MFC1851595.1"/>
    </source>
</evidence>
<dbReference type="InterPro" id="IPR034756">
    <property type="entry name" value="T2SSM_b"/>
</dbReference>
<dbReference type="InterPro" id="IPR014717">
    <property type="entry name" value="Transl_elong_EF1B/ribsomal_bS6"/>
</dbReference>
<keyword evidence="1" id="KW-0812">Transmembrane</keyword>